<evidence type="ECO:0000256" key="4">
    <source>
        <dbReference type="ARBA" id="ARBA00022801"/>
    </source>
</evidence>
<feature type="binding site" evidence="8">
    <location>
        <position position="288"/>
    </location>
    <ligand>
        <name>Zn(2+)</name>
        <dbReference type="ChEBI" id="CHEBI:29105"/>
        <label>2</label>
    </ligand>
</feature>
<comment type="cofactor">
    <cofactor evidence="8">
        <name>Zn(2+)</name>
        <dbReference type="ChEBI" id="CHEBI:29105"/>
    </cofactor>
    <text evidence="8">Binds 2 Zn(2+) ions.</text>
</comment>
<feature type="binding site" evidence="8">
    <location>
        <position position="327"/>
    </location>
    <ligand>
        <name>Zn(2+)</name>
        <dbReference type="ChEBI" id="CHEBI:29105"/>
        <label>2</label>
    </ligand>
</feature>
<dbReference type="AlphaFoldDB" id="A0A2K3YYX1"/>
<feature type="binding site" evidence="8">
    <location>
        <position position="434"/>
    </location>
    <ligand>
        <name>Zn(2+)</name>
        <dbReference type="ChEBI" id="CHEBI:29105"/>
        <label>1</label>
    </ligand>
</feature>
<keyword evidence="2" id="KW-0597">Phosphoprotein</keyword>
<evidence type="ECO:0000256" key="3">
    <source>
        <dbReference type="ARBA" id="ARBA00022723"/>
    </source>
</evidence>
<keyword evidence="6 8" id="KW-0460">Magnesium</keyword>
<keyword evidence="13" id="KW-1185">Reference proteome</keyword>
<evidence type="ECO:0000256" key="11">
    <source>
        <dbReference type="SAM" id="SignalP"/>
    </source>
</evidence>
<feature type="chain" id="PRO_5039342781" evidence="11">
    <location>
        <begin position="26"/>
        <end position="472"/>
    </location>
</feature>
<name>A0A2K3YYX1_9STAP</name>
<feature type="binding site" evidence="8">
    <location>
        <position position="158"/>
    </location>
    <ligand>
        <name>Mg(2+)</name>
        <dbReference type="ChEBI" id="CHEBI:18420"/>
    </ligand>
</feature>
<dbReference type="PANTHER" id="PTHR11596">
    <property type="entry name" value="ALKALINE PHOSPHATASE"/>
    <property type="match status" value="1"/>
</dbReference>
<dbReference type="OrthoDB" id="9794455at2"/>
<dbReference type="PROSITE" id="PS00123">
    <property type="entry name" value="ALKALINE_PHOSPHATASE"/>
    <property type="match status" value="1"/>
</dbReference>
<dbReference type="InterPro" id="IPR017850">
    <property type="entry name" value="Alkaline_phosphatase_core_sf"/>
</dbReference>
<feature type="binding site" evidence="8">
    <location>
        <position position="56"/>
    </location>
    <ligand>
        <name>Mg(2+)</name>
        <dbReference type="ChEBI" id="CHEBI:18420"/>
    </ligand>
</feature>
<dbReference type="InterPro" id="IPR018299">
    <property type="entry name" value="Alkaline_phosphatase_AS"/>
</dbReference>
<evidence type="ECO:0000256" key="2">
    <source>
        <dbReference type="ARBA" id="ARBA00022553"/>
    </source>
</evidence>
<dbReference type="Gene3D" id="1.10.60.40">
    <property type="match status" value="1"/>
</dbReference>
<evidence type="ECO:0000313" key="13">
    <source>
        <dbReference type="Proteomes" id="UP000242752"/>
    </source>
</evidence>
<evidence type="ECO:0000256" key="5">
    <source>
        <dbReference type="ARBA" id="ARBA00022833"/>
    </source>
</evidence>
<evidence type="ECO:0000256" key="9">
    <source>
        <dbReference type="RuleBase" id="RU003946"/>
    </source>
</evidence>
<keyword evidence="3 8" id="KW-0479">Metal-binding</keyword>
<protein>
    <submittedName>
        <fullName evidence="12">Alkaline phosphatase</fullName>
    </submittedName>
</protein>
<feature type="binding site" evidence="8">
    <location>
        <position position="156"/>
    </location>
    <ligand>
        <name>Mg(2+)</name>
        <dbReference type="ChEBI" id="CHEBI:18420"/>
    </ligand>
</feature>
<evidence type="ECO:0000256" key="10">
    <source>
        <dbReference type="SAM" id="Coils"/>
    </source>
</evidence>
<feature type="coiled-coil region" evidence="10">
    <location>
        <begin position="384"/>
        <end position="416"/>
    </location>
</feature>
<evidence type="ECO:0000256" key="8">
    <source>
        <dbReference type="PIRSR" id="PIRSR601952-2"/>
    </source>
</evidence>
<dbReference type="EMBL" id="PPRF01000002">
    <property type="protein sequence ID" value="PNZ30494.1"/>
    <property type="molecule type" value="Genomic_DNA"/>
</dbReference>
<dbReference type="SUPFAM" id="SSF53649">
    <property type="entry name" value="Alkaline phosphatase-like"/>
    <property type="match status" value="1"/>
</dbReference>
<evidence type="ECO:0000256" key="1">
    <source>
        <dbReference type="ARBA" id="ARBA00005984"/>
    </source>
</evidence>
<keyword evidence="10" id="KW-0175">Coiled coil</keyword>
<dbReference type="RefSeq" id="WP_103357053.1">
    <property type="nucleotide sequence ID" value="NZ_CP113107.1"/>
</dbReference>
<organism evidence="12 13">
    <name type="scientific">Staphylococcus rostri</name>
    <dbReference type="NCBI Taxonomy" id="522262"/>
    <lineage>
        <taxon>Bacteria</taxon>
        <taxon>Bacillati</taxon>
        <taxon>Bacillota</taxon>
        <taxon>Bacilli</taxon>
        <taxon>Bacillales</taxon>
        <taxon>Staphylococcaceae</taxon>
        <taxon>Staphylococcus</taxon>
    </lineage>
</organism>
<accession>A0A2K3YYX1</accession>
<evidence type="ECO:0000313" key="12">
    <source>
        <dbReference type="EMBL" id="PNZ30494.1"/>
    </source>
</evidence>
<keyword evidence="4" id="KW-0378">Hydrolase</keyword>
<feature type="signal peptide" evidence="11">
    <location>
        <begin position="1"/>
        <end position="25"/>
    </location>
</feature>
<comment type="similarity">
    <text evidence="1 9">Belongs to the alkaline phosphatase family.</text>
</comment>
<dbReference type="Proteomes" id="UP000242752">
    <property type="component" value="Unassembled WGS sequence"/>
</dbReference>
<dbReference type="Gene3D" id="3.40.720.10">
    <property type="entry name" value="Alkaline Phosphatase, subunit A"/>
    <property type="match status" value="1"/>
</dbReference>
<dbReference type="InterPro" id="IPR001952">
    <property type="entry name" value="Alkaline_phosphatase"/>
</dbReference>
<feature type="binding site" evidence="8">
    <location>
        <position position="284"/>
    </location>
    <ligand>
        <name>Zn(2+)</name>
        <dbReference type="ChEBI" id="CHEBI:29105"/>
        <label>2</label>
    </ligand>
</feature>
<comment type="cofactor">
    <cofactor evidence="8">
        <name>Mg(2+)</name>
        <dbReference type="ChEBI" id="CHEBI:18420"/>
    </cofactor>
    <text evidence="8">Binds 1 Mg(2+) ion.</text>
</comment>
<dbReference type="SMART" id="SM00098">
    <property type="entry name" value="alkPPc"/>
    <property type="match status" value="1"/>
</dbReference>
<dbReference type="GO" id="GO:0004035">
    <property type="term" value="F:alkaline phosphatase activity"/>
    <property type="evidence" value="ECO:0007669"/>
    <property type="project" value="TreeGrafter"/>
</dbReference>
<gene>
    <name evidence="12" type="ORF">CD122_00420</name>
</gene>
<feature type="binding site" evidence="8">
    <location>
        <position position="279"/>
    </location>
    <ligand>
        <name>Mg(2+)</name>
        <dbReference type="ChEBI" id="CHEBI:18420"/>
    </ligand>
</feature>
<dbReference type="CDD" id="cd16012">
    <property type="entry name" value="ALP"/>
    <property type="match status" value="1"/>
</dbReference>
<evidence type="ECO:0000256" key="6">
    <source>
        <dbReference type="ARBA" id="ARBA00022842"/>
    </source>
</evidence>
<feature type="binding site" evidence="8">
    <location>
        <position position="326"/>
    </location>
    <ligand>
        <name>Zn(2+)</name>
        <dbReference type="ChEBI" id="CHEBI:29105"/>
        <label>2</label>
    </ligand>
</feature>
<keyword evidence="5 8" id="KW-0862">Zinc</keyword>
<dbReference type="PRINTS" id="PR00113">
    <property type="entry name" value="ALKPHPHTASE"/>
</dbReference>
<dbReference type="GO" id="GO:0046872">
    <property type="term" value="F:metal ion binding"/>
    <property type="evidence" value="ECO:0007669"/>
    <property type="project" value="UniProtKB-KW"/>
</dbReference>
<reference evidence="12 13" key="1">
    <citation type="submission" date="2017-08" db="EMBL/GenBank/DDBJ databases">
        <title>Draft genome sequences of 64 type strains of genus Staph aureus.</title>
        <authorList>
            <person name="Cole K."/>
            <person name="Golubchik T."/>
            <person name="Russell J."/>
            <person name="Foster D."/>
            <person name="Llewelyn M."/>
            <person name="Wilson D."/>
            <person name="Crook D."/>
            <person name="Paul J."/>
        </authorList>
    </citation>
    <scope>NUCLEOTIDE SEQUENCE [LARGE SCALE GENOMIC DNA]</scope>
    <source>
        <strain evidence="12 13">DSM 21968</strain>
    </source>
</reference>
<proteinExistence type="inferred from homology"/>
<dbReference type="PANTHER" id="PTHR11596:SF5">
    <property type="entry name" value="ALKALINE PHOSPHATASE"/>
    <property type="match status" value="1"/>
</dbReference>
<comment type="caution">
    <text evidence="12">The sequence shown here is derived from an EMBL/GenBank/DDBJ whole genome shotgun (WGS) entry which is preliminary data.</text>
</comment>
<feature type="binding site" evidence="8">
    <location>
        <position position="56"/>
    </location>
    <ligand>
        <name>Zn(2+)</name>
        <dbReference type="ChEBI" id="CHEBI:29105"/>
        <label>2</label>
    </ligand>
</feature>
<dbReference type="Pfam" id="PF00245">
    <property type="entry name" value="Alk_phosphatase"/>
    <property type="match status" value="1"/>
</dbReference>
<feature type="active site" description="Phosphoserine intermediate" evidence="7">
    <location>
        <position position="105"/>
    </location>
</feature>
<keyword evidence="11" id="KW-0732">Signal</keyword>
<sequence length="472" mass="51765">MKLTAQLGKIAIASSLVGASFVSTAPQTLAKDANDADAVTYGNTKNPKNIIFMVGDGMGPSYNTAYRYFADNPDTKEMETTAFDDYLVGMQRTYSADKEDNITDSAAAGTAISSGQKTYNGAIGVDENKQKVETVLERAKQQGKSTGLVTTAEVTDATPAAYAAHVEDRSQKDEIAKQFYEERINDQHTVDVILGGGAKYFGKDNDNVDKKFEKDGYDVVTTKEALAEADSDQVLGLFADKNMPLQIDAPDDDPSLKEMQQAALDRLSKNDEGFFLMVEGASIDKQGHSNDVTGAMSEMQGFEQAFEDAMNYAKEHPDTLVVATADHSTGGLSVGKGHDYVWHADKVRSMKHSGQWMTDQIATGESIEDTLQQGYGFDVDDKAIQNIKKEANQLAKLDENKEQEQYDKQYQKLQDAIQQPINDASRTGWTSYGHTGVDVNTYAYGPGSEAFRGHIDNIENAEHIFNFLEKDE</sequence>
<evidence type="ECO:0000256" key="7">
    <source>
        <dbReference type="PIRSR" id="PIRSR601952-1"/>
    </source>
</evidence>